<evidence type="ECO:0000313" key="13">
    <source>
        <dbReference type="Proteomes" id="UP000285301"/>
    </source>
</evidence>
<dbReference type="InterPro" id="IPR051061">
    <property type="entry name" value="Zinc_finger_trans_reg"/>
</dbReference>
<keyword evidence="5" id="KW-0862">Zinc</keyword>
<feature type="domain" description="C2H2-type" evidence="11">
    <location>
        <begin position="80"/>
        <end position="105"/>
    </location>
</feature>
<organism evidence="12 13">
    <name type="scientific">Dinothrombium tinctorium</name>
    <dbReference type="NCBI Taxonomy" id="1965070"/>
    <lineage>
        <taxon>Eukaryota</taxon>
        <taxon>Metazoa</taxon>
        <taxon>Ecdysozoa</taxon>
        <taxon>Arthropoda</taxon>
        <taxon>Chelicerata</taxon>
        <taxon>Arachnida</taxon>
        <taxon>Acari</taxon>
        <taxon>Acariformes</taxon>
        <taxon>Trombidiformes</taxon>
        <taxon>Prostigmata</taxon>
        <taxon>Anystina</taxon>
        <taxon>Parasitengona</taxon>
        <taxon>Trombidioidea</taxon>
        <taxon>Trombidiidae</taxon>
        <taxon>Dinothrombium</taxon>
    </lineage>
</organism>
<comment type="caution">
    <text evidence="12">The sequence shown here is derived from an EMBL/GenBank/DDBJ whole genome shotgun (WGS) entry which is preliminary data.</text>
</comment>
<gene>
    <name evidence="12" type="ORF">B4U79_10776</name>
</gene>
<evidence type="ECO:0000256" key="9">
    <source>
        <dbReference type="PROSITE-ProRule" id="PRU00042"/>
    </source>
</evidence>
<keyword evidence="13" id="KW-1185">Reference proteome</keyword>
<evidence type="ECO:0000256" key="4">
    <source>
        <dbReference type="ARBA" id="ARBA00022771"/>
    </source>
</evidence>
<dbReference type="PROSITE" id="PS00028">
    <property type="entry name" value="ZINC_FINGER_C2H2_1"/>
    <property type="match status" value="8"/>
</dbReference>
<dbReference type="Gene3D" id="3.30.160.60">
    <property type="entry name" value="Classic Zinc Finger"/>
    <property type="match status" value="6"/>
</dbReference>
<dbReference type="EMBL" id="NCKU01000947">
    <property type="protein sequence ID" value="RWS13562.1"/>
    <property type="molecule type" value="Genomic_DNA"/>
</dbReference>
<proteinExistence type="predicted"/>
<evidence type="ECO:0000256" key="8">
    <source>
        <dbReference type="ARBA" id="ARBA00023242"/>
    </source>
</evidence>
<evidence type="ECO:0000256" key="3">
    <source>
        <dbReference type="ARBA" id="ARBA00022737"/>
    </source>
</evidence>
<accession>A0A3S3P2S2</accession>
<keyword evidence="4 9" id="KW-0863">Zinc-finger</keyword>
<dbReference type="FunFam" id="3.30.160.60:FF:000125">
    <property type="entry name" value="Putative zinc finger protein 143"/>
    <property type="match status" value="2"/>
</dbReference>
<dbReference type="PANTHER" id="PTHR46179:SF13">
    <property type="entry name" value="C2H2-TYPE DOMAIN-CONTAINING PROTEIN"/>
    <property type="match status" value="1"/>
</dbReference>
<dbReference type="GO" id="GO:0008270">
    <property type="term" value="F:zinc ion binding"/>
    <property type="evidence" value="ECO:0007669"/>
    <property type="project" value="UniProtKB-KW"/>
</dbReference>
<feature type="domain" description="C2H2-type" evidence="11">
    <location>
        <begin position="586"/>
        <end position="615"/>
    </location>
</feature>
<feature type="region of interest" description="Disordered" evidence="10">
    <location>
        <begin position="356"/>
        <end position="381"/>
    </location>
</feature>
<keyword evidence="2" id="KW-0479">Metal-binding</keyword>
<keyword evidence="8" id="KW-0539">Nucleus</keyword>
<keyword evidence="3" id="KW-0677">Repeat</keyword>
<feature type="domain" description="C2H2-type" evidence="11">
    <location>
        <begin position="616"/>
        <end position="645"/>
    </location>
</feature>
<dbReference type="InterPro" id="IPR013087">
    <property type="entry name" value="Znf_C2H2_type"/>
</dbReference>
<dbReference type="GO" id="GO:0006357">
    <property type="term" value="P:regulation of transcription by RNA polymerase II"/>
    <property type="evidence" value="ECO:0007669"/>
    <property type="project" value="TreeGrafter"/>
</dbReference>
<evidence type="ECO:0000256" key="1">
    <source>
        <dbReference type="ARBA" id="ARBA00004123"/>
    </source>
</evidence>
<dbReference type="InterPro" id="IPR036236">
    <property type="entry name" value="Znf_C2H2_sf"/>
</dbReference>
<feature type="domain" description="C2H2-type" evidence="11">
    <location>
        <begin position="332"/>
        <end position="362"/>
    </location>
</feature>
<evidence type="ECO:0000256" key="2">
    <source>
        <dbReference type="ARBA" id="ARBA00022723"/>
    </source>
</evidence>
<feature type="domain" description="C2H2-type" evidence="11">
    <location>
        <begin position="488"/>
        <end position="517"/>
    </location>
</feature>
<sequence>MANVIVEQENDEILRSKHGRNSYTVIEEIEDSVLNDCAFEKQRRKHSLCSYENVTDFSLFQVSPIICNFNANPDVIETVYTCGIGNCRRKFQTENCLYQHFKVEHKLFMNREGLTLAARSYNDDLHTNKPEIKKKERKERRYPCGYPGCQWVFTRTNHVARHHERVHPGFRPIKSNSEFVKNGLATSTNAYEYGQMVNSASLLKKHKHLCRSQNMNQKLLMKSNKKSLSFTFSGNSVTLSPENEHNVYVCEETNCNTTFYSKKDYNEHLFQVHSVVEPEICLQVEDKEWIGDEYQKSDENMTKEQNNNILLEENVNLSTLEPIKYLRPPRPYICDIEGCEKTYTKHSHLIRHKVETHKMAKPPPKTPGRAHVNSVPRPEPNISFKDRPFSCEYPGCGWSFKRQYHLNRHLMTHKMDKCNSVVKNNGDLDASLNLNVNGHETSEELSDMNDSLRLRLNLSDTQISNSVVIEEMTEETTSNHPSKSDKPFVCDYPGCGRKFKRKPHLDQHYVVHSGPSLELDNEEVEKNLLDDYGDMIPPLVECVLQEINDKGTESIARFYEDSFKISTMKHSDSNHRKRKQIEKRTFICDIPGCAKKFGRNCELTRHKLNHTDVWPYHCDYAGCGRKFKRKDVFKNHQRTHGKEFQDSKERSLEMARDQEFDIVGEVNVIWRMKYECWVFVARL</sequence>
<dbReference type="STRING" id="1965070.A0A3S3P2S2"/>
<evidence type="ECO:0000259" key="11">
    <source>
        <dbReference type="PROSITE" id="PS50157"/>
    </source>
</evidence>
<evidence type="ECO:0000256" key="7">
    <source>
        <dbReference type="ARBA" id="ARBA00023163"/>
    </source>
</evidence>
<evidence type="ECO:0000256" key="10">
    <source>
        <dbReference type="SAM" id="MobiDB-lite"/>
    </source>
</evidence>
<protein>
    <recommendedName>
        <fullName evidence="11">C2H2-type domain-containing protein</fullName>
    </recommendedName>
</protein>
<feature type="domain" description="C2H2-type" evidence="11">
    <location>
        <begin position="389"/>
        <end position="418"/>
    </location>
</feature>
<dbReference type="SUPFAM" id="SSF57667">
    <property type="entry name" value="beta-beta-alpha zinc fingers"/>
    <property type="match status" value="3"/>
</dbReference>
<keyword evidence="7" id="KW-0804">Transcription</keyword>
<dbReference type="OrthoDB" id="6504251at2759"/>
<dbReference type="PANTHER" id="PTHR46179">
    <property type="entry name" value="ZINC FINGER PROTEIN"/>
    <property type="match status" value="1"/>
</dbReference>
<evidence type="ECO:0000313" key="12">
    <source>
        <dbReference type="EMBL" id="RWS13562.1"/>
    </source>
</evidence>
<dbReference type="SMART" id="SM00355">
    <property type="entry name" value="ZnF_C2H2"/>
    <property type="match status" value="8"/>
</dbReference>
<feature type="domain" description="C2H2-type" evidence="11">
    <location>
        <begin position="248"/>
        <end position="278"/>
    </location>
</feature>
<dbReference type="Pfam" id="PF00096">
    <property type="entry name" value="zf-C2H2"/>
    <property type="match status" value="3"/>
</dbReference>
<evidence type="ECO:0000256" key="5">
    <source>
        <dbReference type="ARBA" id="ARBA00022833"/>
    </source>
</evidence>
<dbReference type="GO" id="GO:0005634">
    <property type="term" value="C:nucleus"/>
    <property type="evidence" value="ECO:0007669"/>
    <property type="project" value="UniProtKB-SubCell"/>
</dbReference>
<dbReference type="Proteomes" id="UP000285301">
    <property type="component" value="Unassembled WGS sequence"/>
</dbReference>
<name>A0A3S3P2S2_9ACAR</name>
<comment type="subcellular location">
    <subcellularLocation>
        <location evidence="1">Nucleus</location>
    </subcellularLocation>
</comment>
<dbReference type="PROSITE" id="PS50157">
    <property type="entry name" value="ZINC_FINGER_C2H2_2"/>
    <property type="match status" value="8"/>
</dbReference>
<keyword evidence="6" id="KW-0805">Transcription regulation</keyword>
<reference evidence="12 13" key="1">
    <citation type="journal article" date="2018" name="Gigascience">
        <title>Genomes of trombidid mites reveal novel predicted allergens and laterally-transferred genes associated with secondary metabolism.</title>
        <authorList>
            <person name="Dong X."/>
            <person name="Chaisiri K."/>
            <person name="Xia D."/>
            <person name="Armstrong S.D."/>
            <person name="Fang Y."/>
            <person name="Donnelly M.J."/>
            <person name="Kadowaki T."/>
            <person name="McGarry J.W."/>
            <person name="Darby A.C."/>
            <person name="Makepeace B.L."/>
        </authorList>
    </citation>
    <scope>NUCLEOTIDE SEQUENCE [LARGE SCALE GENOMIC DNA]</scope>
    <source>
        <strain evidence="12">UoL-WK</strain>
    </source>
</reference>
<evidence type="ECO:0000256" key="6">
    <source>
        <dbReference type="ARBA" id="ARBA00023015"/>
    </source>
</evidence>
<feature type="domain" description="C2H2-type" evidence="11">
    <location>
        <begin position="142"/>
        <end position="172"/>
    </location>
</feature>
<dbReference type="AlphaFoldDB" id="A0A3S3P2S2"/>